<dbReference type="GO" id="GO:0000160">
    <property type="term" value="P:phosphorelay signal transduction system"/>
    <property type="evidence" value="ECO:0007669"/>
    <property type="project" value="InterPro"/>
</dbReference>
<protein>
    <submittedName>
        <fullName evidence="4">Signal transduction response regulator, receiver</fullName>
    </submittedName>
</protein>
<name>E3FTF3_STIAD</name>
<dbReference type="PROSITE" id="PS50110">
    <property type="entry name" value="RESPONSE_REGULATORY"/>
    <property type="match status" value="1"/>
</dbReference>
<evidence type="ECO:0000256" key="2">
    <source>
        <dbReference type="PROSITE-ProRule" id="PRU00169"/>
    </source>
</evidence>
<dbReference type="Gene3D" id="3.40.50.2300">
    <property type="match status" value="1"/>
</dbReference>
<dbReference type="EMBL" id="CP002271">
    <property type="protein sequence ID" value="ADO68367.1"/>
    <property type="molecule type" value="Genomic_DNA"/>
</dbReference>
<dbReference type="InterPro" id="IPR050595">
    <property type="entry name" value="Bact_response_regulator"/>
</dbReference>
<dbReference type="SUPFAM" id="SSF52172">
    <property type="entry name" value="CheY-like"/>
    <property type="match status" value="1"/>
</dbReference>
<gene>
    <name evidence="4" type="ordered locus">STAUR_0563</name>
</gene>
<evidence type="ECO:0000313" key="5">
    <source>
        <dbReference type="Proteomes" id="UP000001351"/>
    </source>
</evidence>
<accession>E3FTF3</accession>
<dbReference type="HOGENOM" id="CLU_1325677_0_0_7"/>
<dbReference type="Proteomes" id="UP000001351">
    <property type="component" value="Chromosome"/>
</dbReference>
<evidence type="ECO:0000259" key="3">
    <source>
        <dbReference type="PROSITE" id="PS50110"/>
    </source>
</evidence>
<dbReference type="STRING" id="378806.STAUR_0563"/>
<dbReference type="PANTHER" id="PTHR44591">
    <property type="entry name" value="STRESS RESPONSE REGULATOR PROTEIN 1"/>
    <property type="match status" value="1"/>
</dbReference>
<evidence type="ECO:0000313" key="4">
    <source>
        <dbReference type="EMBL" id="ADO68367.1"/>
    </source>
</evidence>
<keyword evidence="1 2" id="KW-0597">Phosphoprotein</keyword>
<dbReference type="PANTHER" id="PTHR44591:SF3">
    <property type="entry name" value="RESPONSE REGULATORY DOMAIN-CONTAINING PROTEIN"/>
    <property type="match status" value="1"/>
</dbReference>
<dbReference type="Pfam" id="PF00072">
    <property type="entry name" value="Response_reg"/>
    <property type="match status" value="1"/>
</dbReference>
<dbReference type="InterPro" id="IPR001789">
    <property type="entry name" value="Sig_transdc_resp-reg_receiver"/>
</dbReference>
<feature type="modified residue" description="4-aspartylphosphate" evidence="2">
    <location>
        <position position="134"/>
    </location>
</feature>
<dbReference type="InterPro" id="IPR011006">
    <property type="entry name" value="CheY-like_superfamily"/>
</dbReference>
<evidence type="ECO:0000256" key="1">
    <source>
        <dbReference type="ARBA" id="ARBA00022553"/>
    </source>
</evidence>
<dbReference type="KEGG" id="sur:STAUR_0563"/>
<feature type="domain" description="Response regulatory" evidence="3">
    <location>
        <begin position="84"/>
        <end position="201"/>
    </location>
</feature>
<keyword evidence="5" id="KW-1185">Reference proteome</keyword>
<organism evidence="4 5">
    <name type="scientific">Stigmatella aurantiaca (strain DW4/3-1)</name>
    <dbReference type="NCBI Taxonomy" id="378806"/>
    <lineage>
        <taxon>Bacteria</taxon>
        <taxon>Pseudomonadati</taxon>
        <taxon>Myxococcota</taxon>
        <taxon>Myxococcia</taxon>
        <taxon>Myxococcales</taxon>
        <taxon>Cystobacterineae</taxon>
        <taxon>Archangiaceae</taxon>
        <taxon>Stigmatella</taxon>
    </lineage>
</organism>
<dbReference type="AlphaFoldDB" id="E3FTF3"/>
<dbReference type="eggNOG" id="COG3706">
    <property type="taxonomic scope" value="Bacteria"/>
</dbReference>
<sequence length="207" mass="22977">MLALGEVRGRLFGLPRTTERVGVGTEPGLALCHTSSTAMGGHIAVEGPWGEGAEERGEFPWARGEVERVQRKVVPKEEVPMRGRVLVVDDDPLVSSALRRTLAREHDVEVVVSSRKALDMLIAPEGIYDVILCDLMMPEMTGMELHAQLEAAAPEQARRMVFVTGGAYTHAAQSFLERVSNPRLEKPFEPEKLRERVREWVAQVRTA</sequence>
<proteinExistence type="predicted"/>
<dbReference type="SMART" id="SM00448">
    <property type="entry name" value="REC"/>
    <property type="match status" value="1"/>
</dbReference>
<reference evidence="4 5" key="1">
    <citation type="journal article" date="2011" name="Mol. Biol. Evol.">
        <title>Comparative genomic analysis of fruiting body formation in Myxococcales.</title>
        <authorList>
            <person name="Huntley S."/>
            <person name="Hamann N."/>
            <person name="Wegener-Feldbrugge S."/>
            <person name="Treuner-Lange A."/>
            <person name="Kube M."/>
            <person name="Reinhardt R."/>
            <person name="Klages S."/>
            <person name="Muller R."/>
            <person name="Ronning C.M."/>
            <person name="Nierman W.C."/>
            <person name="Sogaard-Andersen L."/>
        </authorList>
    </citation>
    <scope>NUCLEOTIDE SEQUENCE [LARGE SCALE GENOMIC DNA]</scope>
    <source>
        <strain evidence="4 5">DW4/3-1</strain>
    </source>
</reference>